<evidence type="ECO:0000256" key="1">
    <source>
        <dbReference type="ARBA" id="ARBA00004442"/>
    </source>
</evidence>
<dbReference type="EMBL" id="BAABKI010000009">
    <property type="protein sequence ID" value="GAA5170563.1"/>
    <property type="molecule type" value="Genomic_DNA"/>
</dbReference>
<dbReference type="SUPFAM" id="SSF56935">
    <property type="entry name" value="Porins"/>
    <property type="match status" value="1"/>
</dbReference>
<sequence>MGSVSFQLTKDTTLDLTASEDTRFGTLSLGVSNLLDKQSSTVWGQRAAMFYSPRYGPEYLYDYQGRGRTYTLSWSYEY</sequence>
<dbReference type="Proteomes" id="UP001500074">
    <property type="component" value="Unassembled WGS sequence"/>
</dbReference>
<evidence type="ECO:0000256" key="2">
    <source>
        <dbReference type="ARBA" id="ARBA00023136"/>
    </source>
</evidence>
<evidence type="ECO:0000313" key="4">
    <source>
        <dbReference type="EMBL" id="GAA5170563.1"/>
    </source>
</evidence>
<protein>
    <recommendedName>
        <fullName evidence="6">TonB-dependent receptor</fullName>
    </recommendedName>
</protein>
<gene>
    <name evidence="4" type="ORF">GCM10023342_04070</name>
</gene>
<keyword evidence="5" id="KW-1185">Reference proteome</keyword>
<evidence type="ECO:0000313" key="5">
    <source>
        <dbReference type="Proteomes" id="UP001500074"/>
    </source>
</evidence>
<name>A0ABP9R1G2_9GAMM</name>
<keyword evidence="2" id="KW-0472">Membrane</keyword>
<evidence type="ECO:0000256" key="3">
    <source>
        <dbReference type="ARBA" id="ARBA00023237"/>
    </source>
</evidence>
<accession>A0ABP9R1G2</accession>
<comment type="subcellular location">
    <subcellularLocation>
        <location evidence="1">Cell outer membrane</location>
    </subcellularLocation>
</comment>
<organism evidence="4 5">
    <name type="scientific">Modicisalibacter zincidurans</name>
    <dbReference type="NCBI Taxonomy" id="1178777"/>
    <lineage>
        <taxon>Bacteria</taxon>
        <taxon>Pseudomonadati</taxon>
        <taxon>Pseudomonadota</taxon>
        <taxon>Gammaproteobacteria</taxon>
        <taxon>Oceanospirillales</taxon>
        <taxon>Halomonadaceae</taxon>
        <taxon>Modicisalibacter</taxon>
    </lineage>
</organism>
<evidence type="ECO:0008006" key="6">
    <source>
        <dbReference type="Google" id="ProtNLM"/>
    </source>
</evidence>
<reference evidence="5" key="1">
    <citation type="journal article" date="2019" name="Int. J. Syst. Evol. Microbiol.">
        <title>The Global Catalogue of Microorganisms (GCM) 10K type strain sequencing project: providing services to taxonomists for standard genome sequencing and annotation.</title>
        <authorList>
            <consortium name="The Broad Institute Genomics Platform"/>
            <consortium name="The Broad Institute Genome Sequencing Center for Infectious Disease"/>
            <person name="Wu L."/>
            <person name="Ma J."/>
        </authorList>
    </citation>
    <scope>NUCLEOTIDE SEQUENCE [LARGE SCALE GENOMIC DNA]</scope>
    <source>
        <strain evidence="5">JCM 18472</strain>
    </source>
</reference>
<keyword evidence="3" id="KW-0998">Cell outer membrane</keyword>
<dbReference type="RefSeq" id="WP_031384795.1">
    <property type="nucleotide sequence ID" value="NZ_BAABKI010000009.1"/>
</dbReference>
<dbReference type="Gene3D" id="2.40.170.20">
    <property type="entry name" value="TonB-dependent receptor, beta-barrel domain"/>
    <property type="match status" value="1"/>
</dbReference>
<dbReference type="InterPro" id="IPR036942">
    <property type="entry name" value="Beta-barrel_TonB_sf"/>
</dbReference>
<comment type="caution">
    <text evidence="4">The sequence shown here is derived from an EMBL/GenBank/DDBJ whole genome shotgun (WGS) entry which is preliminary data.</text>
</comment>
<proteinExistence type="predicted"/>